<dbReference type="GO" id="GO:0016705">
    <property type="term" value="F:oxidoreductase activity, acting on paired donors, with incorporation or reduction of molecular oxygen"/>
    <property type="evidence" value="ECO:0007669"/>
    <property type="project" value="InterPro"/>
</dbReference>
<dbReference type="GO" id="GO:0020037">
    <property type="term" value="F:heme binding"/>
    <property type="evidence" value="ECO:0007669"/>
    <property type="project" value="InterPro"/>
</dbReference>
<gene>
    <name evidence="10" type="ORF">BP00DRAFT_475025</name>
</gene>
<dbReference type="InterPro" id="IPR002401">
    <property type="entry name" value="Cyt_P450_E_grp-I"/>
</dbReference>
<dbReference type="InterPro" id="IPR036396">
    <property type="entry name" value="Cyt_P450_sf"/>
</dbReference>
<keyword evidence="3 8" id="KW-0349">Heme</keyword>
<proteinExistence type="inferred from homology"/>
<evidence type="ECO:0000256" key="4">
    <source>
        <dbReference type="ARBA" id="ARBA00022723"/>
    </source>
</evidence>
<sequence>MAHFLAAAGLGLAALVAYYLVNSIYVLFFHPLAGYPGPKLWLITRIPNARALRSGQLMHRIRQFHQQYGPVVRWAPNELSFISPDAWRDIYGHHGPGKDFARNPLWYPRAANGAHNILSADNITHARIRKLVAQGFSEKALREQERFIQCYVSLLVTKLQAAAAARRPINIGDYLQYATVDIAGDLIFGEPFDCVAKEEAHQWVKVTFGFFRRLLGGASLLMVAPYLRPLLPYLVPKRVQEQARQRFAFSCAKAAKRLALGEAPDRNDLITYICRYNNSPNEAKGSMTMSRAEIEATVDILISAGSETTATALTGTIQYLLRNPHTLAKLQAEVRGSLRSADEAMSITHTAALPYLSAVLHEGLRMCPPAPSIRPRLVPAGGALISGGFVPAGTSVGIPPWTAFRSPANFGQPDDFIPERWLPATPEGGGVAIHPHEVQAFQPFSYGPRDCLGRRLGWAELRVLLATLVWHFDWENRSPEARWEEQVAFVMWEKHPLFLGLTKVGQA</sequence>
<dbReference type="PRINTS" id="PR00385">
    <property type="entry name" value="P450"/>
</dbReference>
<evidence type="ECO:0000256" key="6">
    <source>
        <dbReference type="ARBA" id="ARBA00023004"/>
    </source>
</evidence>
<evidence type="ECO:0000256" key="8">
    <source>
        <dbReference type="PIRSR" id="PIRSR602401-1"/>
    </source>
</evidence>
<accession>A0A2V5J2P0</accession>
<dbReference type="PANTHER" id="PTHR24305">
    <property type="entry name" value="CYTOCHROME P450"/>
    <property type="match status" value="1"/>
</dbReference>
<evidence type="ECO:0000256" key="5">
    <source>
        <dbReference type="ARBA" id="ARBA00023002"/>
    </source>
</evidence>
<comment type="similarity">
    <text evidence="2 9">Belongs to the cytochrome P450 family.</text>
</comment>
<evidence type="ECO:0000256" key="1">
    <source>
        <dbReference type="ARBA" id="ARBA00001971"/>
    </source>
</evidence>
<dbReference type="PANTHER" id="PTHR24305:SF210">
    <property type="entry name" value="CYTOCHROME P450 MONOOXYGENASE ASQL-RELATED"/>
    <property type="match status" value="1"/>
</dbReference>
<dbReference type="Gene3D" id="1.10.630.10">
    <property type="entry name" value="Cytochrome P450"/>
    <property type="match status" value="1"/>
</dbReference>
<name>A0A2V5J2P0_9EURO</name>
<dbReference type="GO" id="GO:0004497">
    <property type="term" value="F:monooxygenase activity"/>
    <property type="evidence" value="ECO:0007669"/>
    <property type="project" value="UniProtKB-KW"/>
</dbReference>
<dbReference type="InterPro" id="IPR001128">
    <property type="entry name" value="Cyt_P450"/>
</dbReference>
<dbReference type="CDD" id="cd11058">
    <property type="entry name" value="CYP60B-like"/>
    <property type="match status" value="1"/>
</dbReference>
<evidence type="ECO:0000256" key="3">
    <source>
        <dbReference type="ARBA" id="ARBA00022617"/>
    </source>
</evidence>
<dbReference type="GO" id="GO:0005506">
    <property type="term" value="F:iron ion binding"/>
    <property type="evidence" value="ECO:0007669"/>
    <property type="project" value="InterPro"/>
</dbReference>
<keyword evidence="4 8" id="KW-0479">Metal-binding</keyword>
<dbReference type="InterPro" id="IPR050121">
    <property type="entry name" value="Cytochrome_P450_monoxygenase"/>
</dbReference>
<dbReference type="SUPFAM" id="SSF48264">
    <property type="entry name" value="Cytochrome P450"/>
    <property type="match status" value="1"/>
</dbReference>
<keyword evidence="6 8" id="KW-0408">Iron</keyword>
<dbReference type="EMBL" id="KZ825502">
    <property type="protein sequence ID" value="PYI31467.1"/>
    <property type="molecule type" value="Genomic_DNA"/>
</dbReference>
<organism evidence="10 11">
    <name type="scientific">Aspergillus indologenus CBS 114.80</name>
    <dbReference type="NCBI Taxonomy" id="1450541"/>
    <lineage>
        <taxon>Eukaryota</taxon>
        <taxon>Fungi</taxon>
        <taxon>Dikarya</taxon>
        <taxon>Ascomycota</taxon>
        <taxon>Pezizomycotina</taxon>
        <taxon>Eurotiomycetes</taxon>
        <taxon>Eurotiomycetidae</taxon>
        <taxon>Eurotiales</taxon>
        <taxon>Aspergillaceae</taxon>
        <taxon>Aspergillus</taxon>
        <taxon>Aspergillus subgen. Circumdati</taxon>
    </lineage>
</organism>
<dbReference type="Proteomes" id="UP000248817">
    <property type="component" value="Unassembled WGS sequence"/>
</dbReference>
<reference evidence="10 11" key="1">
    <citation type="submission" date="2018-02" db="EMBL/GenBank/DDBJ databases">
        <title>The genomes of Aspergillus section Nigri reveals drivers in fungal speciation.</title>
        <authorList>
            <consortium name="DOE Joint Genome Institute"/>
            <person name="Vesth T.C."/>
            <person name="Nybo J."/>
            <person name="Theobald S."/>
            <person name="Brandl J."/>
            <person name="Frisvad J.C."/>
            <person name="Nielsen K.F."/>
            <person name="Lyhne E.K."/>
            <person name="Kogle M.E."/>
            <person name="Kuo A."/>
            <person name="Riley R."/>
            <person name="Clum A."/>
            <person name="Nolan M."/>
            <person name="Lipzen A."/>
            <person name="Salamov A."/>
            <person name="Henrissat B."/>
            <person name="Wiebenga A."/>
            <person name="De vries R.P."/>
            <person name="Grigoriev I.V."/>
            <person name="Mortensen U.H."/>
            <person name="Andersen M.R."/>
            <person name="Baker S.E."/>
        </authorList>
    </citation>
    <scope>NUCLEOTIDE SEQUENCE [LARGE SCALE GENOMIC DNA]</scope>
    <source>
        <strain evidence="10 11">CBS 114.80</strain>
    </source>
</reference>
<dbReference type="PROSITE" id="PS00086">
    <property type="entry name" value="CYTOCHROME_P450"/>
    <property type="match status" value="1"/>
</dbReference>
<comment type="cofactor">
    <cofactor evidence="1 8">
        <name>heme</name>
        <dbReference type="ChEBI" id="CHEBI:30413"/>
    </cofactor>
</comment>
<protein>
    <submittedName>
        <fullName evidence="10">Monooxygenase</fullName>
    </submittedName>
</protein>
<evidence type="ECO:0000313" key="11">
    <source>
        <dbReference type="Proteomes" id="UP000248817"/>
    </source>
</evidence>
<dbReference type="Pfam" id="PF00067">
    <property type="entry name" value="p450"/>
    <property type="match status" value="1"/>
</dbReference>
<feature type="binding site" description="axial binding residue" evidence="8">
    <location>
        <position position="451"/>
    </location>
    <ligand>
        <name>heme</name>
        <dbReference type="ChEBI" id="CHEBI:30413"/>
    </ligand>
    <ligandPart>
        <name>Fe</name>
        <dbReference type="ChEBI" id="CHEBI:18248"/>
    </ligandPart>
</feature>
<dbReference type="AlphaFoldDB" id="A0A2V5J2P0"/>
<keyword evidence="11" id="KW-1185">Reference proteome</keyword>
<evidence type="ECO:0000313" key="10">
    <source>
        <dbReference type="EMBL" id="PYI31467.1"/>
    </source>
</evidence>
<dbReference type="InterPro" id="IPR017972">
    <property type="entry name" value="Cyt_P450_CS"/>
</dbReference>
<evidence type="ECO:0000256" key="9">
    <source>
        <dbReference type="RuleBase" id="RU000461"/>
    </source>
</evidence>
<dbReference type="PRINTS" id="PR00463">
    <property type="entry name" value="EP450I"/>
</dbReference>
<keyword evidence="7 9" id="KW-0503">Monooxygenase</keyword>
<evidence type="ECO:0000256" key="2">
    <source>
        <dbReference type="ARBA" id="ARBA00010617"/>
    </source>
</evidence>
<evidence type="ECO:0000256" key="7">
    <source>
        <dbReference type="ARBA" id="ARBA00023033"/>
    </source>
</evidence>
<keyword evidence="5 9" id="KW-0560">Oxidoreductase</keyword>